<dbReference type="EMBL" id="CP041637">
    <property type="protein sequence ID" value="QDO94581.1"/>
    <property type="molecule type" value="Genomic_DNA"/>
</dbReference>
<accession>A0A516GST2</accession>
<keyword evidence="1" id="KW-0472">Membrane</keyword>
<dbReference type="OrthoDB" id="713928at2"/>
<reference evidence="2 3" key="1">
    <citation type="submission" date="2019-07" db="EMBL/GenBank/DDBJ databases">
        <title>Genome sequencing for Formosa sp. PS13.</title>
        <authorList>
            <person name="Park S.-J."/>
        </authorList>
    </citation>
    <scope>NUCLEOTIDE SEQUENCE [LARGE SCALE GENOMIC DNA]</scope>
    <source>
        <strain evidence="2 3">PS13</strain>
    </source>
</reference>
<dbReference type="RefSeq" id="WP_143381465.1">
    <property type="nucleotide sequence ID" value="NZ_CP041637.1"/>
</dbReference>
<sequence>MKEKALHNLSDQELLDKAKALKSYTTINTFLIGIMIGVVIYSVFAHTIGLVTLIPLVLIYKLADRSKEYKEVNRLLHARRLK</sequence>
<keyword evidence="1" id="KW-1133">Transmembrane helix</keyword>
<dbReference type="AlphaFoldDB" id="A0A516GST2"/>
<dbReference type="KEGG" id="fop:FNB79_11595"/>
<evidence type="ECO:0000313" key="3">
    <source>
        <dbReference type="Proteomes" id="UP000319209"/>
    </source>
</evidence>
<evidence type="ECO:0000313" key="2">
    <source>
        <dbReference type="EMBL" id="QDO94581.1"/>
    </source>
</evidence>
<keyword evidence="3" id="KW-1185">Reference proteome</keyword>
<proteinExistence type="predicted"/>
<gene>
    <name evidence="2" type="ORF">FNB79_11595</name>
</gene>
<dbReference type="Proteomes" id="UP000319209">
    <property type="component" value="Chromosome"/>
</dbReference>
<organism evidence="2 3">
    <name type="scientific">Formosa sediminum</name>
    <dbReference type="NCBI Taxonomy" id="2594004"/>
    <lineage>
        <taxon>Bacteria</taxon>
        <taxon>Pseudomonadati</taxon>
        <taxon>Bacteroidota</taxon>
        <taxon>Flavobacteriia</taxon>
        <taxon>Flavobacteriales</taxon>
        <taxon>Flavobacteriaceae</taxon>
        <taxon>Formosa</taxon>
    </lineage>
</organism>
<evidence type="ECO:0000256" key="1">
    <source>
        <dbReference type="SAM" id="Phobius"/>
    </source>
</evidence>
<keyword evidence="1" id="KW-0812">Transmembrane</keyword>
<protein>
    <submittedName>
        <fullName evidence="2">FUSC family protein</fullName>
    </submittedName>
</protein>
<name>A0A516GST2_9FLAO</name>
<feature type="transmembrane region" description="Helical" evidence="1">
    <location>
        <begin position="30"/>
        <end position="60"/>
    </location>
</feature>